<dbReference type="EMBL" id="MGGW01000001">
    <property type="protein sequence ID" value="OGM55568.1"/>
    <property type="molecule type" value="Genomic_DNA"/>
</dbReference>
<gene>
    <name evidence="1" type="ORF">A3E44_04875</name>
</gene>
<dbReference type="Proteomes" id="UP000178603">
    <property type="component" value="Unassembled WGS sequence"/>
</dbReference>
<organism evidence="1 2">
    <name type="scientific">Candidatus Woesebacteria bacterium RIFCSPHIGHO2_12_FULL_41_24</name>
    <dbReference type="NCBI Taxonomy" id="1802510"/>
    <lineage>
        <taxon>Bacteria</taxon>
        <taxon>Candidatus Woeseibacteriota</taxon>
    </lineage>
</organism>
<accession>A0A1F8AWD5</accession>
<name>A0A1F8AWD5_9BACT</name>
<proteinExistence type="predicted"/>
<evidence type="ECO:0000313" key="1">
    <source>
        <dbReference type="EMBL" id="OGM55568.1"/>
    </source>
</evidence>
<dbReference type="AlphaFoldDB" id="A0A1F8AWD5"/>
<evidence type="ECO:0000313" key="2">
    <source>
        <dbReference type="Proteomes" id="UP000178603"/>
    </source>
</evidence>
<protein>
    <submittedName>
        <fullName evidence="1">Uncharacterized protein</fullName>
    </submittedName>
</protein>
<comment type="caution">
    <text evidence="1">The sequence shown here is derived from an EMBL/GenBank/DDBJ whole genome shotgun (WGS) entry which is preliminary data.</text>
</comment>
<sequence length="67" mass="7331">MSFPPSTEFLAKRSGCQLKIAFASPFSIFWMTSSKTGLPKFLAVRDSVKKQTTCNFSLAANSFSSSI</sequence>
<reference evidence="1 2" key="1">
    <citation type="journal article" date="2016" name="Nat. Commun.">
        <title>Thousands of microbial genomes shed light on interconnected biogeochemical processes in an aquifer system.</title>
        <authorList>
            <person name="Anantharaman K."/>
            <person name="Brown C.T."/>
            <person name="Hug L.A."/>
            <person name="Sharon I."/>
            <person name="Castelle C.J."/>
            <person name="Probst A.J."/>
            <person name="Thomas B.C."/>
            <person name="Singh A."/>
            <person name="Wilkins M.J."/>
            <person name="Karaoz U."/>
            <person name="Brodie E.L."/>
            <person name="Williams K.H."/>
            <person name="Hubbard S.S."/>
            <person name="Banfield J.F."/>
        </authorList>
    </citation>
    <scope>NUCLEOTIDE SEQUENCE [LARGE SCALE GENOMIC DNA]</scope>
</reference>